<dbReference type="InterPro" id="IPR029063">
    <property type="entry name" value="SAM-dependent_MTases_sf"/>
</dbReference>
<evidence type="ECO:0000259" key="1">
    <source>
        <dbReference type="Pfam" id="PF10119"/>
    </source>
</evidence>
<reference evidence="2" key="2">
    <citation type="submission" date="2020-09" db="EMBL/GenBank/DDBJ databases">
        <authorList>
            <person name="Sun Q."/>
            <person name="Zhou Y."/>
        </authorList>
    </citation>
    <scope>NUCLEOTIDE SEQUENCE</scope>
    <source>
        <strain evidence="2">CGMCC 1.15425</strain>
    </source>
</reference>
<organism evidence="2 3">
    <name type="scientific">Pseudohongiella nitratireducens</name>
    <dbReference type="NCBI Taxonomy" id="1768907"/>
    <lineage>
        <taxon>Bacteria</taxon>
        <taxon>Pseudomonadati</taxon>
        <taxon>Pseudomonadota</taxon>
        <taxon>Gammaproteobacteria</taxon>
        <taxon>Pseudomonadales</taxon>
        <taxon>Pseudohongiellaceae</taxon>
        <taxon>Pseudohongiella</taxon>
    </lineage>
</organism>
<sequence length="511" mass="57058">MKNWTSGYMADIAYTYGYYTELNPLRIKLAFLSQGLEYPEVGTACELGFGQGVSTNLHAAASVVSWSGTDFHPGQAACAQEFADVSGSKAKLYDDSFEELAAREDLPEFDYIAMHGIWSWISDHNRSVIVDFIKRKLKVGGVLYISYNTLPGWAPFAPMRHLMTKHADIIGADGSGIVSNIGGAIEFAEKLLDTNPGYARANPQIGERLKSLKTQNPHYLAHEYFNSDWHPMHFTTMADWLESAKLTFAGSAHFLDHVDALNLTKEQQEFLNEIPDIMFREAVRDFMINQQFRRDYWVKGARQLSKLEQAERIRELRFILAVPRDDVPMKVKGSLGEANMTENIYTPILDAMESNRIHTLGELEQAVEASRVTFAQLLQAILVLSSQGSVAIVNEENVIKQSVKQSQNINRYLINKARSNGDIGFLASPVTGGGISVGRFNQLFLLGVLQGKKEPAELAETAWQILAMQGQKIVSEGKAIESPEDNLAELTRQATVFKDKMLPVIRALKIF</sequence>
<dbReference type="GO" id="GO:0032259">
    <property type="term" value="P:methylation"/>
    <property type="evidence" value="ECO:0007669"/>
    <property type="project" value="UniProtKB-KW"/>
</dbReference>
<accession>A0A917LV89</accession>
<dbReference type="Gene3D" id="3.40.50.150">
    <property type="entry name" value="Vaccinia Virus protein VP39"/>
    <property type="match status" value="1"/>
</dbReference>
<dbReference type="SUPFAM" id="SSF53335">
    <property type="entry name" value="S-adenosyl-L-methionine-dependent methyltransferases"/>
    <property type="match status" value="1"/>
</dbReference>
<dbReference type="RefSeq" id="WP_068812371.1">
    <property type="nucleotide sequence ID" value="NZ_BMIY01000006.1"/>
</dbReference>
<evidence type="ECO:0000313" key="2">
    <source>
        <dbReference type="EMBL" id="GGG59650.1"/>
    </source>
</evidence>
<keyword evidence="3" id="KW-1185">Reference proteome</keyword>
<keyword evidence="2" id="KW-0489">Methyltransferase</keyword>
<dbReference type="EMBL" id="BMIY01000006">
    <property type="protein sequence ID" value="GGG59650.1"/>
    <property type="molecule type" value="Genomic_DNA"/>
</dbReference>
<comment type="caution">
    <text evidence="2">The sequence shown here is derived from an EMBL/GenBank/DDBJ whole genome shotgun (WGS) entry which is preliminary data.</text>
</comment>
<dbReference type="Proteomes" id="UP000627715">
    <property type="component" value="Unassembled WGS sequence"/>
</dbReference>
<reference evidence="2" key="1">
    <citation type="journal article" date="2014" name="Int. J. Syst. Evol. Microbiol.">
        <title>Complete genome sequence of Corynebacterium casei LMG S-19264T (=DSM 44701T), isolated from a smear-ripened cheese.</title>
        <authorList>
            <consortium name="US DOE Joint Genome Institute (JGI-PGF)"/>
            <person name="Walter F."/>
            <person name="Albersmeier A."/>
            <person name="Kalinowski J."/>
            <person name="Ruckert C."/>
        </authorList>
    </citation>
    <scope>NUCLEOTIDE SEQUENCE</scope>
    <source>
        <strain evidence="2">CGMCC 1.15425</strain>
    </source>
</reference>
<protein>
    <submittedName>
        <fullName evidence="2">Methyltransferase</fullName>
    </submittedName>
</protein>
<name>A0A917LV89_9GAMM</name>
<evidence type="ECO:0000313" key="3">
    <source>
        <dbReference type="Proteomes" id="UP000627715"/>
    </source>
</evidence>
<gene>
    <name evidence="2" type="ORF">GCM10011403_16220</name>
</gene>
<feature type="domain" description="Methyltransferase regulatory" evidence="1">
    <location>
        <begin position="216"/>
        <end position="299"/>
    </location>
</feature>
<dbReference type="OrthoDB" id="323463at2"/>
<proteinExistence type="predicted"/>
<dbReference type="InterPro" id="IPR018773">
    <property type="entry name" value="MeTrfase_reg_dom_prd"/>
</dbReference>
<keyword evidence="2" id="KW-0808">Transferase</keyword>
<dbReference type="GO" id="GO:0008168">
    <property type="term" value="F:methyltransferase activity"/>
    <property type="evidence" value="ECO:0007669"/>
    <property type="project" value="UniProtKB-KW"/>
</dbReference>
<dbReference type="AlphaFoldDB" id="A0A917LV89"/>
<dbReference type="Pfam" id="PF10119">
    <property type="entry name" value="MethyTransf_Reg"/>
    <property type="match status" value="1"/>
</dbReference>